<reference evidence="2" key="1">
    <citation type="submission" date="2011-11" db="EMBL/GenBank/DDBJ databases">
        <title>Complete sequence of Paenibacillus terrae HPL-003.</title>
        <authorList>
            <person name="Shin S.H."/>
            <person name="Kim S."/>
            <person name="Kim J.Y."/>
        </authorList>
    </citation>
    <scope>NUCLEOTIDE SEQUENCE [LARGE SCALE GENOMIC DNA]</scope>
    <source>
        <strain evidence="2">HPL-003</strain>
    </source>
</reference>
<dbReference type="Proteomes" id="UP000005876">
    <property type="component" value="Chromosome"/>
</dbReference>
<name>G7VWS5_PAETH</name>
<dbReference type="Pfam" id="PF12784">
    <property type="entry name" value="PDDEXK_2"/>
    <property type="match status" value="1"/>
</dbReference>
<dbReference type="NCBIfam" id="TIGR01784">
    <property type="entry name" value="T_den_put_tspse"/>
    <property type="match status" value="1"/>
</dbReference>
<evidence type="ECO:0000313" key="2">
    <source>
        <dbReference type="Proteomes" id="UP000005876"/>
    </source>
</evidence>
<reference evidence="1 2" key="3">
    <citation type="journal article" date="2012" name="J. Bacteriol.">
        <title>Genome Sequence of Paenibacillus terrae HPL-003, a Xylanase-Producing Bacterium Isolated from Soil Found in Forest Residue.</title>
        <authorList>
            <person name="Shin S.H."/>
            <person name="Kim S."/>
            <person name="Kim J.Y."/>
            <person name="Song H.Y."/>
            <person name="Cho S.J."/>
            <person name="Kim D.R."/>
            <person name="Lee K.I."/>
            <person name="Lim H.K."/>
            <person name="Park N.J."/>
            <person name="Hwang I.T."/>
            <person name="Yang K.S."/>
        </authorList>
    </citation>
    <scope>NUCLEOTIDE SEQUENCE [LARGE SCALE GENOMIC DNA]</scope>
    <source>
        <strain evidence="1 2">HPL-003</strain>
    </source>
</reference>
<proteinExistence type="predicted"/>
<dbReference type="PANTHER" id="PTHR41317">
    <property type="entry name" value="PD-(D_E)XK NUCLEASE FAMILY TRANSPOSASE"/>
    <property type="match status" value="1"/>
</dbReference>
<reference key="2">
    <citation type="submission" date="2011-11" db="EMBL/GenBank/DDBJ databases">
        <authorList>
            <person name="Shin S.H."/>
            <person name="Kim S."/>
            <person name="Kim J.Y."/>
        </authorList>
    </citation>
    <scope>NUCLEOTIDE SEQUENCE</scope>
    <source>
        <strain>HPL-003</strain>
    </source>
</reference>
<accession>G7VWS5</accession>
<protein>
    <recommendedName>
        <fullName evidence="3">Rpn family recombination-promoting nuclease/putative transposase</fullName>
    </recommendedName>
</protein>
<dbReference type="KEGG" id="pta:HPL003_04885"/>
<dbReference type="AlphaFoldDB" id="G7VWS5"/>
<dbReference type="EMBL" id="CP003107">
    <property type="protein sequence ID" value="AET57744.1"/>
    <property type="molecule type" value="Genomic_DNA"/>
</dbReference>
<dbReference type="PANTHER" id="PTHR41317:SF1">
    <property type="entry name" value="PD-(D_E)XK NUCLEASE FAMILY TRANSPOSASE"/>
    <property type="match status" value="1"/>
</dbReference>
<dbReference type="HOGENOM" id="CLU_057504_0_3_9"/>
<dbReference type="eggNOG" id="COG5464">
    <property type="taxonomic scope" value="Bacteria"/>
</dbReference>
<sequence>MEMQLFNKYDTEKRTLFYWSKQYSGQLQEGQPYSSLKRCVTINILNYSFLPNDLYHNVFHLREDRTGISLIDDIEVHFLELPKLDEQAVSMEEGGLVNWLLFLKGTDQSKWEVLTMKEPVLKKAMDTLEFLSQNEEARRQYEARQKYLHDEASMIEGATTRGIAEGERKGKQEMARRLLALGVDIPVIVEASGLSEDEVRALKPLQ</sequence>
<organism evidence="1 2">
    <name type="scientific">Paenibacillus terrae (strain HPL-003)</name>
    <dbReference type="NCBI Taxonomy" id="985665"/>
    <lineage>
        <taxon>Bacteria</taxon>
        <taxon>Bacillati</taxon>
        <taxon>Bacillota</taxon>
        <taxon>Bacilli</taxon>
        <taxon>Bacillales</taxon>
        <taxon>Paenibacillaceae</taxon>
        <taxon>Paenibacillus</taxon>
    </lineage>
</organism>
<dbReference type="STRING" id="985665.HPL003_04885"/>
<evidence type="ECO:0008006" key="3">
    <source>
        <dbReference type="Google" id="ProtNLM"/>
    </source>
</evidence>
<gene>
    <name evidence="1" type="ordered locus">HPL003_04885</name>
</gene>
<evidence type="ECO:0000313" key="1">
    <source>
        <dbReference type="EMBL" id="AET57744.1"/>
    </source>
</evidence>
<dbReference type="InterPro" id="IPR010106">
    <property type="entry name" value="RpnA"/>
</dbReference>